<feature type="region of interest" description="Disordered" evidence="2">
    <location>
        <begin position="14"/>
        <end position="33"/>
    </location>
</feature>
<keyword evidence="3" id="KW-0472">Membrane</keyword>
<comment type="similarity">
    <text evidence="1">Belongs to the LytR/CpsA/Psr (LCP) family.</text>
</comment>
<dbReference type="RefSeq" id="WP_203730935.1">
    <property type="nucleotide sequence ID" value="NZ_BAAATX010000016.1"/>
</dbReference>
<dbReference type="NCBIfam" id="TIGR00350">
    <property type="entry name" value="lytR_cpsA_psr"/>
    <property type="match status" value="1"/>
</dbReference>
<feature type="transmembrane region" description="Helical" evidence="3">
    <location>
        <begin position="42"/>
        <end position="65"/>
    </location>
</feature>
<name>A0ABQ3Z3D5_9ACTN</name>
<comment type="caution">
    <text evidence="5">The sequence shown here is derived from an EMBL/GenBank/DDBJ whole genome shotgun (WGS) entry which is preliminary data.</text>
</comment>
<feature type="domain" description="Cell envelope-related transcriptional attenuator" evidence="4">
    <location>
        <begin position="116"/>
        <end position="272"/>
    </location>
</feature>
<keyword evidence="3" id="KW-1133">Transmembrane helix</keyword>
<evidence type="ECO:0000256" key="3">
    <source>
        <dbReference type="SAM" id="Phobius"/>
    </source>
</evidence>
<reference evidence="5 6" key="1">
    <citation type="submission" date="2021-01" db="EMBL/GenBank/DDBJ databases">
        <title>Whole genome shotgun sequence of Actinoplanes durhamensis NBRC 14914.</title>
        <authorList>
            <person name="Komaki H."/>
            <person name="Tamura T."/>
        </authorList>
    </citation>
    <scope>NUCLEOTIDE SEQUENCE [LARGE SCALE GENOMIC DNA]</scope>
    <source>
        <strain evidence="5 6">NBRC 14914</strain>
    </source>
</reference>
<dbReference type="PANTHER" id="PTHR33392">
    <property type="entry name" value="POLYISOPRENYL-TEICHOIC ACID--PEPTIDOGLYCAN TEICHOIC ACID TRANSFERASE TAGU"/>
    <property type="match status" value="1"/>
</dbReference>
<gene>
    <name evidence="5" type="ORF">Adu01nite_56650</name>
</gene>
<evidence type="ECO:0000313" key="6">
    <source>
        <dbReference type="Proteomes" id="UP000637628"/>
    </source>
</evidence>
<evidence type="ECO:0000313" key="5">
    <source>
        <dbReference type="EMBL" id="GIE04315.1"/>
    </source>
</evidence>
<keyword evidence="3" id="KW-0812">Transmembrane</keyword>
<sequence length="367" mass="39685">MPTRQPIYDRDATEVIGPANDPNAPGVAPGKHKNKKRNKKKIILICVLVPLVLVGLGLLGGGIYLHNVESNVQRVDAFESVPEASRPQKDAVAKDAINFLLLGSDTRDPENVGGSRSDTIIVLHLNKDQNAAQLISIPRDTWVHIPKSANGKHGNVDSKINAAYAWGGVPLMVQTVEDYTDVRIDHVALVDFAGFKEIVDALGGVTVDVETTFTSTHSLNANSIRHFDKGVQQMDGAAALDYARERYSFKDGDFARIRHQQQVIKAILDKASSGGVLSSPTRINAFLKATTDTVSVDKDLNMLSMATQLRHLRSGNLNFYTSPTKGTGKIGDQSVVLPDTAKAKALFDAVRKDDTATIEKLGAESAK</sequence>
<dbReference type="Pfam" id="PF03816">
    <property type="entry name" value="LytR_cpsA_psr"/>
    <property type="match status" value="1"/>
</dbReference>
<evidence type="ECO:0000259" key="4">
    <source>
        <dbReference type="Pfam" id="PF03816"/>
    </source>
</evidence>
<dbReference type="Gene3D" id="3.40.630.190">
    <property type="entry name" value="LCP protein"/>
    <property type="match status" value="1"/>
</dbReference>
<dbReference type="InterPro" id="IPR050922">
    <property type="entry name" value="LytR/CpsA/Psr_CW_biosynth"/>
</dbReference>
<organism evidence="5 6">
    <name type="scientific">Paractinoplanes durhamensis</name>
    <dbReference type="NCBI Taxonomy" id="113563"/>
    <lineage>
        <taxon>Bacteria</taxon>
        <taxon>Bacillati</taxon>
        <taxon>Actinomycetota</taxon>
        <taxon>Actinomycetes</taxon>
        <taxon>Micromonosporales</taxon>
        <taxon>Micromonosporaceae</taxon>
        <taxon>Paractinoplanes</taxon>
    </lineage>
</organism>
<evidence type="ECO:0000256" key="1">
    <source>
        <dbReference type="ARBA" id="ARBA00006068"/>
    </source>
</evidence>
<dbReference type="EMBL" id="BOML01000043">
    <property type="protein sequence ID" value="GIE04315.1"/>
    <property type="molecule type" value="Genomic_DNA"/>
</dbReference>
<dbReference type="Proteomes" id="UP000637628">
    <property type="component" value="Unassembled WGS sequence"/>
</dbReference>
<dbReference type="InterPro" id="IPR004474">
    <property type="entry name" value="LytR_CpsA_psr"/>
</dbReference>
<keyword evidence="6" id="KW-1185">Reference proteome</keyword>
<accession>A0ABQ3Z3D5</accession>
<proteinExistence type="inferred from homology"/>
<evidence type="ECO:0000256" key="2">
    <source>
        <dbReference type="SAM" id="MobiDB-lite"/>
    </source>
</evidence>
<protein>
    <submittedName>
        <fullName evidence="5">Transcriptional regulator</fullName>
    </submittedName>
</protein>
<dbReference type="PANTHER" id="PTHR33392:SF6">
    <property type="entry name" value="POLYISOPRENYL-TEICHOIC ACID--PEPTIDOGLYCAN TEICHOIC ACID TRANSFERASE TAGU"/>
    <property type="match status" value="1"/>
</dbReference>